<proteinExistence type="predicted"/>
<organism evidence="1 2">
    <name type="scientific">Candidatus Schekmanbacteria bacterium RBG_13_48_7</name>
    <dbReference type="NCBI Taxonomy" id="1817878"/>
    <lineage>
        <taxon>Bacteria</taxon>
        <taxon>Candidatus Schekmaniibacteriota</taxon>
    </lineage>
</organism>
<sequence length="180" mass="19505">MPYAPRVLHINAALMAIKNNWRPIDDSDSYDSDHSHPAVAGAIGIGGIDFDGDGYIGGYNSSGQWVGVTYGGFNANLEEEVKYFDVDGDGVIESPDNGYGWNEKNVGNSTWLLVINGPILTHDGGTAGAWVYAGSSSQTTRQYNYDGDIANYPPPHFPIPLNSVETLAWKRISNPTTMFD</sequence>
<dbReference type="AlphaFoldDB" id="A0A1F7S4M2"/>
<gene>
    <name evidence="1" type="ORF">A2161_07580</name>
</gene>
<evidence type="ECO:0000313" key="1">
    <source>
        <dbReference type="EMBL" id="OGL48224.1"/>
    </source>
</evidence>
<evidence type="ECO:0000313" key="2">
    <source>
        <dbReference type="Proteomes" id="UP000179266"/>
    </source>
</evidence>
<protein>
    <submittedName>
        <fullName evidence="1">Uncharacterized protein</fullName>
    </submittedName>
</protein>
<accession>A0A1F7S4M2</accession>
<comment type="caution">
    <text evidence="1">The sequence shown here is derived from an EMBL/GenBank/DDBJ whole genome shotgun (WGS) entry which is preliminary data.</text>
</comment>
<reference evidence="1 2" key="1">
    <citation type="journal article" date="2016" name="Nat. Commun.">
        <title>Thousands of microbial genomes shed light on interconnected biogeochemical processes in an aquifer system.</title>
        <authorList>
            <person name="Anantharaman K."/>
            <person name="Brown C.T."/>
            <person name="Hug L.A."/>
            <person name="Sharon I."/>
            <person name="Castelle C.J."/>
            <person name="Probst A.J."/>
            <person name="Thomas B.C."/>
            <person name="Singh A."/>
            <person name="Wilkins M.J."/>
            <person name="Karaoz U."/>
            <person name="Brodie E.L."/>
            <person name="Williams K.H."/>
            <person name="Hubbard S.S."/>
            <person name="Banfield J.F."/>
        </authorList>
    </citation>
    <scope>NUCLEOTIDE SEQUENCE [LARGE SCALE GENOMIC DNA]</scope>
</reference>
<dbReference type="EMBL" id="MGDD01000043">
    <property type="protein sequence ID" value="OGL48224.1"/>
    <property type="molecule type" value="Genomic_DNA"/>
</dbReference>
<name>A0A1F7S4M2_9BACT</name>
<dbReference type="Proteomes" id="UP000179266">
    <property type="component" value="Unassembled WGS sequence"/>
</dbReference>